<evidence type="ECO:0000313" key="5">
    <source>
        <dbReference type="Proteomes" id="UP000751190"/>
    </source>
</evidence>
<feature type="region of interest" description="Disordered" evidence="2">
    <location>
        <begin position="281"/>
        <end position="341"/>
    </location>
</feature>
<evidence type="ECO:0000259" key="3">
    <source>
        <dbReference type="Pfam" id="PF03807"/>
    </source>
</evidence>
<protein>
    <recommendedName>
        <fullName evidence="3">Pyrroline-5-carboxylate reductase catalytic N-terminal domain-containing protein</fullName>
    </recommendedName>
</protein>
<dbReference type="PANTHER" id="PTHR11645">
    <property type="entry name" value="PYRROLINE-5-CARBOXYLATE REDUCTASE"/>
    <property type="match status" value="1"/>
</dbReference>
<reference evidence="4" key="1">
    <citation type="submission" date="2021-05" db="EMBL/GenBank/DDBJ databases">
        <title>The genome of the haptophyte Pavlova lutheri (Diacronema luteri, Pavlovales) - a model for lipid biosynthesis in eukaryotic algae.</title>
        <authorList>
            <person name="Hulatt C.J."/>
            <person name="Posewitz M.C."/>
        </authorList>
    </citation>
    <scope>NUCLEOTIDE SEQUENCE</scope>
    <source>
        <strain evidence="4">NIVA-4/92</strain>
    </source>
</reference>
<feature type="region of interest" description="Disordered" evidence="2">
    <location>
        <begin position="484"/>
        <end position="506"/>
    </location>
</feature>
<feature type="compositionally biased region" description="Low complexity" evidence="2">
    <location>
        <begin position="484"/>
        <end position="493"/>
    </location>
</feature>
<gene>
    <name evidence="4" type="ORF">KFE25_002783</name>
</gene>
<sequence>MADAADEAARTRLKLAADDATLGAKPIDRNVHASILPQYLTFQAAKAVIATHCMFVVYTFRCAQELATARTIDLHPQSWRPRLARYRAASAPRTHMFIKPRADAAPAMRIGLIGCGVVGRTIVESLLDSGLTQPSDLAISTRTTTRVSDLSRQGVITLFDNVAVASDSNILFVCVLSPQLNALAAELRDALRPCTLIVVVAAALPTAKMRALFPHNHVVHASSVNVPRLRAELSVDRAVRARDRARALVMASLTAEHAPPAAADAPAGTDVEIGAEDAADAEDAAGAEPAAPAASSAPPVRMLKSTRTLTDDASSRVPAAEPPAEGARKAGDGDAAAPADDDVGFVAPAAIHPSYLIRGPEHIVNLAASHASELWVGALTAALDVALLGAEFDPDERKLVCLKAALGPELHGDRVLQSIDVLDSQRAVVPGNLPPAQMQAARLEHEDAARTAASQALTASVRANLQLAISQLHANFGGSAPAVVGGAQAAPPAESRAGDALTGGNA</sequence>
<name>A0A8J5XBB9_DIALT</name>
<comment type="similarity">
    <text evidence="1">Belongs to the pyrroline-5-carboxylate reductase family.</text>
</comment>
<keyword evidence="5" id="KW-1185">Reference proteome</keyword>
<dbReference type="GO" id="GO:0055129">
    <property type="term" value="P:L-proline biosynthetic process"/>
    <property type="evidence" value="ECO:0007669"/>
    <property type="project" value="TreeGrafter"/>
</dbReference>
<comment type="caution">
    <text evidence="4">The sequence shown here is derived from an EMBL/GenBank/DDBJ whole genome shotgun (WGS) entry which is preliminary data.</text>
</comment>
<dbReference type="Proteomes" id="UP000751190">
    <property type="component" value="Unassembled WGS sequence"/>
</dbReference>
<accession>A0A8J5XBB9</accession>
<dbReference type="OrthoDB" id="195672at2759"/>
<dbReference type="EMBL" id="JAGTXO010000010">
    <property type="protein sequence ID" value="KAG8465476.1"/>
    <property type="molecule type" value="Genomic_DNA"/>
</dbReference>
<dbReference type="InterPro" id="IPR036291">
    <property type="entry name" value="NAD(P)-bd_dom_sf"/>
</dbReference>
<evidence type="ECO:0000313" key="4">
    <source>
        <dbReference type="EMBL" id="KAG8465476.1"/>
    </source>
</evidence>
<evidence type="ECO:0000256" key="2">
    <source>
        <dbReference type="SAM" id="MobiDB-lite"/>
    </source>
</evidence>
<organism evidence="4 5">
    <name type="scientific">Diacronema lutheri</name>
    <name type="common">Unicellular marine alga</name>
    <name type="synonym">Monochrysis lutheri</name>
    <dbReference type="NCBI Taxonomy" id="2081491"/>
    <lineage>
        <taxon>Eukaryota</taxon>
        <taxon>Haptista</taxon>
        <taxon>Haptophyta</taxon>
        <taxon>Pavlovophyceae</taxon>
        <taxon>Pavlovales</taxon>
        <taxon>Pavlovaceae</taxon>
        <taxon>Diacronema</taxon>
    </lineage>
</organism>
<feature type="compositionally biased region" description="Low complexity" evidence="2">
    <location>
        <begin position="286"/>
        <end position="299"/>
    </location>
</feature>
<dbReference type="InterPro" id="IPR028939">
    <property type="entry name" value="P5C_Rdtase_cat_N"/>
</dbReference>
<feature type="domain" description="Pyrroline-5-carboxylate reductase catalytic N-terminal" evidence="3">
    <location>
        <begin position="109"/>
        <end position="199"/>
    </location>
</feature>
<dbReference type="SUPFAM" id="SSF51735">
    <property type="entry name" value="NAD(P)-binding Rossmann-fold domains"/>
    <property type="match status" value="1"/>
</dbReference>
<dbReference type="PANTHER" id="PTHR11645:SF58">
    <property type="entry name" value="NADP-DEPENDENT OXIDOREDUCTASE DOMAIN-CONTAINING PROTEIN 1"/>
    <property type="match status" value="1"/>
</dbReference>
<proteinExistence type="inferred from homology"/>
<dbReference type="Pfam" id="PF03807">
    <property type="entry name" value="F420_oxidored"/>
    <property type="match status" value="1"/>
</dbReference>
<dbReference type="GO" id="GO:0004735">
    <property type="term" value="F:pyrroline-5-carboxylate reductase activity"/>
    <property type="evidence" value="ECO:0007669"/>
    <property type="project" value="TreeGrafter"/>
</dbReference>
<dbReference type="Gene3D" id="3.40.50.720">
    <property type="entry name" value="NAD(P)-binding Rossmann-like Domain"/>
    <property type="match status" value="1"/>
</dbReference>
<evidence type="ECO:0000256" key="1">
    <source>
        <dbReference type="ARBA" id="ARBA00005525"/>
    </source>
</evidence>
<dbReference type="AlphaFoldDB" id="A0A8J5XBB9"/>